<dbReference type="SMART" id="SM00408">
    <property type="entry name" value="IGc2"/>
    <property type="match status" value="3"/>
</dbReference>
<dbReference type="InterPro" id="IPR007110">
    <property type="entry name" value="Ig-like_dom"/>
</dbReference>
<evidence type="ECO:0000259" key="5">
    <source>
        <dbReference type="PROSITE" id="PS50835"/>
    </source>
</evidence>
<evidence type="ECO:0000313" key="6">
    <source>
        <dbReference type="EMBL" id="CAL1583855.1"/>
    </source>
</evidence>
<feature type="domain" description="Ig-like" evidence="5">
    <location>
        <begin position="346"/>
        <end position="435"/>
    </location>
</feature>
<protein>
    <recommendedName>
        <fullName evidence="5">Ig-like domain-containing protein</fullName>
    </recommendedName>
</protein>
<dbReference type="InterPro" id="IPR003599">
    <property type="entry name" value="Ig_sub"/>
</dbReference>
<dbReference type="InterPro" id="IPR003598">
    <property type="entry name" value="Ig_sub2"/>
</dbReference>
<feature type="domain" description="Ig-like" evidence="5">
    <location>
        <begin position="161"/>
        <end position="253"/>
    </location>
</feature>
<dbReference type="InterPro" id="IPR013783">
    <property type="entry name" value="Ig-like_fold"/>
</dbReference>
<dbReference type="InterPro" id="IPR036179">
    <property type="entry name" value="Ig-like_dom_sf"/>
</dbReference>
<feature type="domain" description="Ig-like" evidence="5">
    <location>
        <begin position="440"/>
        <end position="518"/>
    </location>
</feature>
<dbReference type="Gene3D" id="2.60.40.10">
    <property type="entry name" value="Immunoglobulins"/>
    <property type="match status" value="5"/>
</dbReference>
<dbReference type="Pfam" id="PF07679">
    <property type="entry name" value="I-set"/>
    <property type="match status" value="2"/>
</dbReference>
<gene>
    <name evidence="6" type="ORF">KC01_LOCUS14277</name>
</gene>
<dbReference type="EMBL" id="OZ035838">
    <property type="protein sequence ID" value="CAL1583855.1"/>
    <property type="molecule type" value="Genomic_DNA"/>
</dbReference>
<dbReference type="SMART" id="SM00409">
    <property type="entry name" value="IG"/>
    <property type="match status" value="5"/>
</dbReference>
<dbReference type="InterPro" id="IPR052598">
    <property type="entry name" value="IgSF_CEA-related"/>
</dbReference>
<evidence type="ECO:0000256" key="3">
    <source>
        <dbReference type="ARBA" id="ARBA00023180"/>
    </source>
</evidence>
<dbReference type="SUPFAM" id="SSF48726">
    <property type="entry name" value="Immunoglobulin"/>
    <property type="match status" value="5"/>
</dbReference>
<evidence type="ECO:0000256" key="1">
    <source>
        <dbReference type="ARBA" id="ARBA00022729"/>
    </source>
</evidence>
<proteinExistence type="predicted"/>
<evidence type="ECO:0000313" key="7">
    <source>
        <dbReference type="Proteomes" id="UP001497482"/>
    </source>
</evidence>
<keyword evidence="7" id="KW-1185">Reference proteome</keyword>
<dbReference type="Pfam" id="PF13927">
    <property type="entry name" value="Ig_3"/>
    <property type="match status" value="1"/>
</dbReference>
<keyword evidence="2" id="KW-1015">Disulfide bond</keyword>
<accession>A0AAV2K4C1</accession>
<reference evidence="6 7" key="1">
    <citation type="submission" date="2024-04" db="EMBL/GenBank/DDBJ databases">
        <authorList>
            <person name="Waldvogel A.-M."/>
            <person name="Schoenle A."/>
        </authorList>
    </citation>
    <scope>NUCLEOTIDE SEQUENCE [LARGE SCALE GENOMIC DNA]</scope>
</reference>
<name>A0AAV2K4C1_KNICA</name>
<feature type="domain" description="Ig-like" evidence="5">
    <location>
        <begin position="258"/>
        <end position="340"/>
    </location>
</feature>
<sequence>MCVSKGGATKQRNWRGKPTGVGCARLFVSSKLKCEVMEMSALLLLLLCPALALSQVDILPDGPLEELLGTDATFKTLLQNPKFAFIIWNFNNGKEQIHVSTLGSEGMKTNTPYEGRVDISTDGHLTLRKLTAADSGEYSINVISGSGATQTAEIDLKVIEPVAEVLVKSDLSQAVELNSTVVVTCSAKGSHLSFSWMNGTTAVKQDTHITVTTKESSSALSISSVYRTDLAGPLYCTVSNSKSTEKSEAFNLTVHYGPEQVTLSPPNPPAFVASGSNFSLTCAAVSSPMASITWLQGDVQMDVMGPVLTLDKLKTIDKASYSCKASNAQTKREVHSAAVSFTIIDPISGVKLSSPSGQLMAGNSSANISCAAAKGSVDSVSWLKNGAVLIPGGSVVFSADKSSVLINPLEKEDNGDYTCTMSNAVSSQSDKVKLSVIYGPEPVQLNGDSKVEVSDMVTLDCSAASVPPANYTWKFNDTKTAVTTSQYSIPKVTYSNTGTYTCEAFNALTGKTSSKSHFLVVRAEGELDEGLSDGAIAGIVIGAEITVGVSILKTATTSWTNWTCTDVSLLLSSAVNRLHIPQCTTLLRMEGDRLLNPKTLDSNTALCRRLSNGLKMT</sequence>
<dbReference type="Pfam" id="PF13895">
    <property type="entry name" value="Ig_2"/>
    <property type="match status" value="1"/>
</dbReference>
<evidence type="ECO:0000256" key="2">
    <source>
        <dbReference type="ARBA" id="ARBA00023157"/>
    </source>
</evidence>
<dbReference type="PANTHER" id="PTHR44337:SF17">
    <property type="entry name" value="CARCINOEMBRYONIC ANTIGEN-RELATED CELL ADHESION MOLECULE 5 ISOFORM X1"/>
    <property type="match status" value="1"/>
</dbReference>
<dbReference type="InterPro" id="IPR013098">
    <property type="entry name" value="Ig_I-set"/>
</dbReference>
<dbReference type="Proteomes" id="UP001497482">
    <property type="component" value="Chromosome 16"/>
</dbReference>
<keyword evidence="3" id="KW-0325">Glycoprotein</keyword>
<organism evidence="6 7">
    <name type="scientific">Knipowitschia caucasica</name>
    <name type="common">Caucasian dwarf goby</name>
    <name type="synonym">Pomatoschistus caucasicus</name>
    <dbReference type="NCBI Taxonomy" id="637954"/>
    <lineage>
        <taxon>Eukaryota</taxon>
        <taxon>Metazoa</taxon>
        <taxon>Chordata</taxon>
        <taxon>Craniata</taxon>
        <taxon>Vertebrata</taxon>
        <taxon>Euteleostomi</taxon>
        <taxon>Actinopterygii</taxon>
        <taxon>Neopterygii</taxon>
        <taxon>Teleostei</taxon>
        <taxon>Neoteleostei</taxon>
        <taxon>Acanthomorphata</taxon>
        <taxon>Gobiaria</taxon>
        <taxon>Gobiiformes</taxon>
        <taxon>Gobioidei</taxon>
        <taxon>Gobiidae</taxon>
        <taxon>Gobiinae</taxon>
        <taxon>Knipowitschia</taxon>
    </lineage>
</organism>
<keyword evidence="4" id="KW-0393">Immunoglobulin domain</keyword>
<dbReference type="PROSITE" id="PS50835">
    <property type="entry name" value="IG_LIKE"/>
    <property type="match status" value="4"/>
</dbReference>
<dbReference type="PANTHER" id="PTHR44337">
    <property type="entry name" value="CARCINOEMBRYONIC ANTIGEN-RELATED CELL ADHESION MOLECULE 8"/>
    <property type="match status" value="1"/>
</dbReference>
<keyword evidence="1" id="KW-0732">Signal</keyword>
<dbReference type="AlphaFoldDB" id="A0AAV2K4C1"/>
<evidence type="ECO:0000256" key="4">
    <source>
        <dbReference type="ARBA" id="ARBA00023319"/>
    </source>
</evidence>